<evidence type="ECO:0000313" key="7">
    <source>
        <dbReference type="Proteomes" id="UP001224433"/>
    </source>
</evidence>
<reference evidence="6 7" key="1">
    <citation type="submission" date="2023-03" db="EMBL/GenBank/DDBJ databases">
        <title>Isolation and description of six Streptomyces strains from soil environments, able to metabolize different microbial glucans.</title>
        <authorList>
            <person name="Widen T."/>
            <person name="Larsbrink J."/>
        </authorList>
    </citation>
    <scope>NUCLEOTIDE SEQUENCE [LARGE SCALE GENOMIC DNA]</scope>
    <source>
        <strain evidence="6 7">Alt3</strain>
    </source>
</reference>
<feature type="region of interest" description="Disordered" evidence="5">
    <location>
        <begin position="201"/>
        <end position="229"/>
    </location>
</feature>
<evidence type="ECO:0000256" key="4">
    <source>
        <dbReference type="ARBA" id="ARBA00023136"/>
    </source>
</evidence>
<dbReference type="Pfam" id="PF05719">
    <property type="entry name" value="GPP34"/>
    <property type="match status" value="1"/>
</dbReference>
<dbReference type="InterPro" id="IPR038261">
    <property type="entry name" value="GPP34-like_sf"/>
</dbReference>
<evidence type="ECO:0000256" key="2">
    <source>
        <dbReference type="ARBA" id="ARBA00023034"/>
    </source>
</evidence>
<gene>
    <name evidence="6" type="ORF">P8A20_14890</name>
</gene>
<feature type="compositionally biased region" description="Gly residues" evidence="5">
    <location>
        <begin position="212"/>
        <end position="229"/>
    </location>
</feature>
<evidence type="ECO:0000256" key="3">
    <source>
        <dbReference type="ARBA" id="ARBA00023121"/>
    </source>
</evidence>
<evidence type="ECO:0000256" key="1">
    <source>
        <dbReference type="ARBA" id="ARBA00004255"/>
    </source>
</evidence>
<name>A0ABY9JFL9_9ACTN</name>
<protein>
    <submittedName>
        <fullName evidence="6">GPP34 family phosphoprotein</fullName>
    </submittedName>
</protein>
<keyword evidence="4" id="KW-0472">Membrane</keyword>
<organism evidence="6 7">
    <name type="scientific">Streptomyces glycanivorans</name>
    <dbReference type="NCBI Taxonomy" id="3033808"/>
    <lineage>
        <taxon>Bacteria</taxon>
        <taxon>Bacillati</taxon>
        <taxon>Actinomycetota</taxon>
        <taxon>Actinomycetes</taxon>
        <taxon>Kitasatosporales</taxon>
        <taxon>Streptomycetaceae</taxon>
        <taxon>Streptomyces</taxon>
    </lineage>
</organism>
<evidence type="ECO:0000313" key="6">
    <source>
        <dbReference type="EMBL" id="WLQ64801.1"/>
    </source>
</evidence>
<proteinExistence type="predicted"/>
<comment type="subcellular location">
    <subcellularLocation>
        <location evidence="1">Golgi apparatus membrane</location>
        <topology evidence="1">Peripheral membrane protein</topology>
        <orientation evidence="1">Cytoplasmic side</orientation>
    </subcellularLocation>
</comment>
<dbReference type="Gene3D" id="1.10.3630.10">
    <property type="entry name" value="yeast vps74-n-term truncation variant domain like"/>
    <property type="match status" value="1"/>
</dbReference>
<accession>A0ABY9JFL9</accession>
<sequence>MTDATLTLPEELLVLALDPARGKPHCRVRFLEYGIAGAALAELELQGRIAEEHGRVVVVNPLDPPDALLAVFLRSLPPPGKGGFLSSRTSARRWVRQAGRRAGGLYLDALVERGVLRRETRRFLGLLPYHRHPAGPASPAEQVWQGFDESRAAGHPDRRGRLLAALAAAVELPAVVRGGDRRTRAAARALVREEWPAQAVHRNVRQDRAARAGGGGSGGGDGGGSGDGD</sequence>
<evidence type="ECO:0000256" key="5">
    <source>
        <dbReference type="SAM" id="MobiDB-lite"/>
    </source>
</evidence>
<dbReference type="EMBL" id="CP120983">
    <property type="protein sequence ID" value="WLQ64801.1"/>
    <property type="molecule type" value="Genomic_DNA"/>
</dbReference>
<keyword evidence="7" id="KW-1185">Reference proteome</keyword>
<keyword evidence="2" id="KW-0333">Golgi apparatus</keyword>
<dbReference type="InterPro" id="IPR008628">
    <property type="entry name" value="GPP34-like"/>
</dbReference>
<dbReference type="Proteomes" id="UP001224433">
    <property type="component" value="Chromosome"/>
</dbReference>
<dbReference type="RefSeq" id="WP_306103639.1">
    <property type="nucleotide sequence ID" value="NZ_CP120983.1"/>
</dbReference>
<keyword evidence="3" id="KW-0446">Lipid-binding</keyword>